<dbReference type="InterPro" id="IPR011009">
    <property type="entry name" value="Kinase-like_dom_sf"/>
</dbReference>
<dbReference type="PROSITE" id="PS50011">
    <property type="entry name" value="PROTEIN_KINASE_DOM"/>
    <property type="match status" value="1"/>
</dbReference>
<dbReference type="GO" id="GO:0005524">
    <property type="term" value="F:ATP binding"/>
    <property type="evidence" value="ECO:0007669"/>
    <property type="project" value="InterPro"/>
</dbReference>
<evidence type="ECO:0000259" key="1">
    <source>
        <dbReference type="PROSITE" id="PS50011"/>
    </source>
</evidence>
<dbReference type="Pfam" id="PF00069">
    <property type="entry name" value="Pkinase"/>
    <property type="match status" value="1"/>
</dbReference>
<gene>
    <name evidence="2" type="ORF">ANANG_G00002440</name>
</gene>
<organism evidence="2 3">
    <name type="scientific">Anguilla anguilla</name>
    <name type="common">European freshwater eel</name>
    <name type="synonym">Muraena anguilla</name>
    <dbReference type="NCBI Taxonomy" id="7936"/>
    <lineage>
        <taxon>Eukaryota</taxon>
        <taxon>Metazoa</taxon>
        <taxon>Chordata</taxon>
        <taxon>Craniata</taxon>
        <taxon>Vertebrata</taxon>
        <taxon>Euteleostomi</taxon>
        <taxon>Actinopterygii</taxon>
        <taxon>Neopterygii</taxon>
        <taxon>Teleostei</taxon>
        <taxon>Anguilliformes</taxon>
        <taxon>Anguillidae</taxon>
        <taxon>Anguilla</taxon>
    </lineage>
</organism>
<dbReference type="EMBL" id="JAFIRN010000001">
    <property type="protein sequence ID" value="KAG5855951.1"/>
    <property type="molecule type" value="Genomic_DNA"/>
</dbReference>
<dbReference type="GO" id="GO:0010506">
    <property type="term" value="P:regulation of autophagy"/>
    <property type="evidence" value="ECO:0007669"/>
    <property type="project" value="InterPro"/>
</dbReference>
<sequence length="346" mass="38378">MRKKIMTGSFDFPEDEWSQIWHAPRGSVRVPLAVCARGTTKTNWPQSREYRRFTSQRHLDREWSICQNLNHRNVVKILGMPWLEESYYWCFPLEFINGETVETFIFERGKSNITLSLSTKATIITGMSEGLHYLHKKDIVHQDLKPDNIMVEYGTLRAVIIDLGLAKLYQGGYSSATDGGNEAYSAPEIFSGQRRDMRSDVWAMGKIIGEVLLDGRLPTRNLSSATIQQLLCEHPYCDPVADMVDGSPIQRAGMAGVIGALRAAGQACSRGSSRQAAQPLVRAGHWVPNDANALSLLGVRLPAAVPSTGTVQHLQVEAHGGDGYTLAQAEFKDGRFKYGSSTTYTP</sequence>
<dbReference type="GO" id="GO:0005737">
    <property type="term" value="C:cytoplasm"/>
    <property type="evidence" value="ECO:0007669"/>
    <property type="project" value="TreeGrafter"/>
</dbReference>
<name>A0A9D3MY47_ANGAN</name>
<dbReference type="GO" id="GO:0006914">
    <property type="term" value="P:autophagy"/>
    <property type="evidence" value="ECO:0007669"/>
    <property type="project" value="UniProtKB-ARBA"/>
</dbReference>
<dbReference type="Gene3D" id="1.10.510.10">
    <property type="entry name" value="Transferase(Phosphotransferase) domain 1"/>
    <property type="match status" value="1"/>
</dbReference>
<evidence type="ECO:0000313" key="2">
    <source>
        <dbReference type="EMBL" id="KAG5855951.1"/>
    </source>
</evidence>
<accession>A0A9D3MY47</accession>
<dbReference type="PANTHER" id="PTHR24348">
    <property type="entry name" value="SERINE/THREONINE-PROTEIN KINASE UNC-51-RELATED"/>
    <property type="match status" value="1"/>
</dbReference>
<dbReference type="InterPro" id="IPR000719">
    <property type="entry name" value="Prot_kinase_dom"/>
</dbReference>
<dbReference type="GO" id="GO:0004674">
    <property type="term" value="F:protein serine/threonine kinase activity"/>
    <property type="evidence" value="ECO:0007669"/>
    <property type="project" value="InterPro"/>
</dbReference>
<dbReference type="PROSITE" id="PS00108">
    <property type="entry name" value="PROTEIN_KINASE_ST"/>
    <property type="match status" value="1"/>
</dbReference>
<dbReference type="InterPro" id="IPR045269">
    <property type="entry name" value="Atg1-like"/>
</dbReference>
<keyword evidence="3" id="KW-1185">Reference proteome</keyword>
<dbReference type="SMART" id="SM00220">
    <property type="entry name" value="S_TKc"/>
    <property type="match status" value="1"/>
</dbReference>
<dbReference type="AlphaFoldDB" id="A0A9D3MY47"/>
<dbReference type="InterPro" id="IPR008271">
    <property type="entry name" value="Ser/Thr_kinase_AS"/>
</dbReference>
<dbReference type="Proteomes" id="UP001044222">
    <property type="component" value="Unassembled WGS sequence"/>
</dbReference>
<feature type="domain" description="Protein kinase" evidence="1">
    <location>
        <begin position="1"/>
        <end position="281"/>
    </location>
</feature>
<protein>
    <recommendedName>
        <fullName evidence="1">Protein kinase domain-containing protein</fullName>
    </recommendedName>
</protein>
<proteinExistence type="predicted"/>
<dbReference type="SUPFAM" id="SSF56112">
    <property type="entry name" value="Protein kinase-like (PK-like)"/>
    <property type="match status" value="1"/>
</dbReference>
<comment type="caution">
    <text evidence="2">The sequence shown here is derived from an EMBL/GenBank/DDBJ whole genome shotgun (WGS) entry which is preliminary data.</text>
</comment>
<reference evidence="2" key="1">
    <citation type="submission" date="2021-01" db="EMBL/GenBank/DDBJ databases">
        <title>A chromosome-scale assembly of European eel, Anguilla anguilla.</title>
        <authorList>
            <person name="Henkel C."/>
            <person name="Jong-Raadsen S.A."/>
            <person name="Dufour S."/>
            <person name="Weltzien F.-A."/>
            <person name="Palstra A.P."/>
            <person name="Pelster B."/>
            <person name="Spaink H.P."/>
            <person name="Van Den Thillart G.E."/>
            <person name="Jansen H."/>
            <person name="Zahm M."/>
            <person name="Klopp C."/>
            <person name="Cedric C."/>
            <person name="Louis A."/>
            <person name="Berthelot C."/>
            <person name="Parey E."/>
            <person name="Roest Crollius H."/>
            <person name="Montfort J."/>
            <person name="Robinson-Rechavi M."/>
            <person name="Bucao C."/>
            <person name="Bouchez O."/>
            <person name="Gislard M."/>
            <person name="Lluch J."/>
            <person name="Milhes M."/>
            <person name="Lampietro C."/>
            <person name="Lopez Roques C."/>
            <person name="Donnadieu C."/>
            <person name="Braasch I."/>
            <person name="Desvignes T."/>
            <person name="Postlethwait J."/>
            <person name="Bobe J."/>
            <person name="Guiguen Y."/>
            <person name="Dirks R."/>
        </authorList>
    </citation>
    <scope>NUCLEOTIDE SEQUENCE</scope>
    <source>
        <strain evidence="2">Tag_6206</strain>
        <tissue evidence="2">Liver</tissue>
    </source>
</reference>
<evidence type="ECO:0000313" key="3">
    <source>
        <dbReference type="Proteomes" id="UP001044222"/>
    </source>
</evidence>